<gene>
    <name evidence="2" type="ORF">SAMN02745114_00600</name>
</gene>
<protein>
    <recommendedName>
        <fullName evidence="4">Oxaloacetate decarboxylase, gamma chain</fullName>
    </recommendedName>
</protein>
<dbReference type="AlphaFoldDB" id="A0A1T4KTL1"/>
<reference evidence="3" key="1">
    <citation type="submission" date="2017-02" db="EMBL/GenBank/DDBJ databases">
        <authorList>
            <person name="Varghese N."/>
            <person name="Submissions S."/>
        </authorList>
    </citation>
    <scope>NUCLEOTIDE SEQUENCE [LARGE SCALE GENOMIC DNA]</scope>
    <source>
        <strain evidence="3">ATCC 51222</strain>
    </source>
</reference>
<evidence type="ECO:0008006" key="4">
    <source>
        <dbReference type="Google" id="ProtNLM"/>
    </source>
</evidence>
<name>A0A1T4KTL1_9FIRM</name>
<evidence type="ECO:0000256" key="1">
    <source>
        <dbReference type="SAM" id="Phobius"/>
    </source>
</evidence>
<evidence type="ECO:0000313" key="3">
    <source>
        <dbReference type="Proteomes" id="UP000190657"/>
    </source>
</evidence>
<sequence length="64" mass="7130">MQNLLISVLTVFTMAIHANSWKTSLPVVLYGMLGIFIVIGVIVLVTYLLNKLTSKKKGDSDKYE</sequence>
<evidence type="ECO:0000313" key="2">
    <source>
        <dbReference type="EMBL" id="SJZ45784.1"/>
    </source>
</evidence>
<organism evidence="2 3">
    <name type="scientific">Eubacterium coprostanoligenes</name>
    <dbReference type="NCBI Taxonomy" id="290054"/>
    <lineage>
        <taxon>Bacteria</taxon>
        <taxon>Bacillati</taxon>
        <taxon>Bacillota</taxon>
        <taxon>Clostridia</taxon>
        <taxon>Eubacteriales</taxon>
        <taxon>Eubacteriaceae</taxon>
        <taxon>Eubacterium</taxon>
    </lineage>
</organism>
<keyword evidence="1" id="KW-0472">Membrane</keyword>
<dbReference type="STRING" id="290054.SAMN02745114_00600"/>
<feature type="transmembrane region" description="Helical" evidence="1">
    <location>
        <begin position="28"/>
        <end position="49"/>
    </location>
</feature>
<proteinExistence type="predicted"/>
<keyword evidence="1" id="KW-1133">Transmembrane helix</keyword>
<keyword evidence="1" id="KW-0812">Transmembrane</keyword>
<accession>A0A1T4KTL1</accession>
<dbReference type="RefSeq" id="WP_242941731.1">
    <property type="nucleotide sequence ID" value="NZ_FUWW01000005.1"/>
</dbReference>
<keyword evidence="3" id="KW-1185">Reference proteome</keyword>
<dbReference type="EMBL" id="FUWW01000005">
    <property type="protein sequence ID" value="SJZ45784.1"/>
    <property type="molecule type" value="Genomic_DNA"/>
</dbReference>
<dbReference type="Proteomes" id="UP000190657">
    <property type="component" value="Unassembled WGS sequence"/>
</dbReference>